<evidence type="ECO:0000259" key="3">
    <source>
        <dbReference type="Pfam" id="PF01370"/>
    </source>
</evidence>
<name>Q6ANU0_DESPS</name>
<dbReference type="InterPro" id="IPR001509">
    <property type="entry name" value="Epimerase_deHydtase"/>
</dbReference>
<dbReference type="Proteomes" id="UP000000602">
    <property type="component" value="Chromosome"/>
</dbReference>
<dbReference type="STRING" id="177439.DP1255"/>
<comment type="similarity">
    <text evidence="2">Belongs to the NAD(P)-dependent epimerase/dehydratase family. SDR39U1 subfamily.</text>
</comment>
<evidence type="ECO:0000313" key="6">
    <source>
        <dbReference type="EMBL" id="CAG35984.1"/>
    </source>
</evidence>
<dbReference type="InterPro" id="IPR023393">
    <property type="entry name" value="START-like_dom_sf"/>
</dbReference>
<feature type="domain" description="DUF1731" evidence="5">
    <location>
        <begin position="408"/>
        <end position="453"/>
    </location>
</feature>
<evidence type="ECO:0000259" key="4">
    <source>
        <dbReference type="Pfam" id="PF03364"/>
    </source>
</evidence>
<accession>Q6ANU0</accession>
<reference evidence="7" key="1">
    <citation type="journal article" date="2004" name="Environ. Microbiol.">
        <title>The genome of Desulfotalea psychrophila, a sulfate-reducing bacterium from permanently cold Arctic sediments.</title>
        <authorList>
            <person name="Rabus R."/>
            <person name="Ruepp A."/>
            <person name="Frickey T."/>
            <person name="Rattei T."/>
            <person name="Fartmann B."/>
            <person name="Stark M."/>
            <person name="Bauer M."/>
            <person name="Zibat A."/>
            <person name="Lombardot T."/>
            <person name="Becker I."/>
            <person name="Amann J."/>
            <person name="Gellner K."/>
            <person name="Teeling H."/>
            <person name="Leuschner W.D."/>
            <person name="Gloeckner F.-O."/>
            <person name="Lupas A.N."/>
            <person name="Amann R."/>
            <person name="Klenk H.-P."/>
        </authorList>
    </citation>
    <scope>NUCLEOTIDE SEQUENCE [LARGE SCALE GENOMIC DNA]</scope>
    <source>
        <strain evidence="7">DSM 12343 / LSv54</strain>
    </source>
</reference>
<dbReference type="NCBIfam" id="TIGR01777">
    <property type="entry name" value="yfcH"/>
    <property type="match status" value="1"/>
</dbReference>
<evidence type="ECO:0000313" key="7">
    <source>
        <dbReference type="Proteomes" id="UP000000602"/>
    </source>
</evidence>
<dbReference type="EMBL" id="CR522870">
    <property type="protein sequence ID" value="CAG35984.1"/>
    <property type="molecule type" value="Genomic_DNA"/>
</dbReference>
<dbReference type="SUPFAM" id="SSF51735">
    <property type="entry name" value="NAD(P)-binding Rossmann-fold domains"/>
    <property type="match status" value="1"/>
</dbReference>
<evidence type="ECO:0000256" key="2">
    <source>
        <dbReference type="ARBA" id="ARBA00009353"/>
    </source>
</evidence>
<feature type="domain" description="Coenzyme Q-binding protein COQ10 START" evidence="4">
    <location>
        <begin position="15"/>
        <end position="140"/>
    </location>
</feature>
<evidence type="ECO:0000256" key="1">
    <source>
        <dbReference type="ARBA" id="ARBA00008918"/>
    </source>
</evidence>
<dbReference type="AlphaFoldDB" id="Q6ANU0"/>
<proteinExistence type="inferred from homology"/>
<protein>
    <submittedName>
        <fullName evidence="6">Uncharacterized protein</fullName>
    </submittedName>
</protein>
<dbReference type="CDD" id="cd07820">
    <property type="entry name" value="SRPBCC_3"/>
    <property type="match status" value="1"/>
</dbReference>
<dbReference type="Gene3D" id="3.40.50.720">
    <property type="entry name" value="NAD(P)-binding Rossmann-like Domain"/>
    <property type="match status" value="1"/>
</dbReference>
<dbReference type="eggNOG" id="COG4276">
    <property type="taxonomic scope" value="Bacteria"/>
</dbReference>
<evidence type="ECO:0000259" key="5">
    <source>
        <dbReference type="Pfam" id="PF08338"/>
    </source>
</evidence>
<dbReference type="OrthoDB" id="5292533at2"/>
<comment type="similarity">
    <text evidence="1">Belongs to the ribosome association toxin RatA family.</text>
</comment>
<dbReference type="Pfam" id="PF01370">
    <property type="entry name" value="Epimerase"/>
    <property type="match status" value="1"/>
</dbReference>
<keyword evidence="7" id="KW-1185">Reference proteome</keyword>
<organism evidence="6 7">
    <name type="scientific">Desulfotalea psychrophila (strain LSv54 / DSM 12343)</name>
    <dbReference type="NCBI Taxonomy" id="177439"/>
    <lineage>
        <taxon>Bacteria</taxon>
        <taxon>Pseudomonadati</taxon>
        <taxon>Thermodesulfobacteriota</taxon>
        <taxon>Desulfobulbia</taxon>
        <taxon>Desulfobulbales</taxon>
        <taxon>Desulfocapsaceae</taxon>
        <taxon>Desulfotalea</taxon>
    </lineage>
</organism>
<dbReference type="SUPFAM" id="SSF55961">
    <property type="entry name" value="Bet v1-like"/>
    <property type="match status" value="1"/>
</dbReference>
<dbReference type="eggNOG" id="COG1090">
    <property type="taxonomic scope" value="Bacteria"/>
</dbReference>
<dbReference type="InterPro" id="IPR013549">
    <property type="entry name" value="DUF1731"/>
</dbReference>
<gene>
    <name evidence="6" type="ordered locus">DP1255</name>
</gene>
<sequence length="460" mass="52070">MTDKRNKLQKKSIYPVDAQYIYAWHARPGALERLIPPWQEAQVLERSGGLGRGGKTTIRMRIASIAFTVKAEHLQAIPGKMFEDRQTEGPFSLWQHRHLFQNEENGASMEDLVQYRLPVHEFLPSFVHGAVKKELTRTFTYRHEILRHDLARHQRYSWPPLRILISGASGTLGRELVPFLESGGHRVFRLVRRGVEGDKEIYWNPALGEIDSNAIPEIDAIIHLAGEQIGLSRWSRGKKERVLRSRKNGTRLLCAAMAKLPRPPQVFLSASATGYYGDSPEQNLSEEQEAGSDFISQVCKVWEKEAAQAEITGIRTAMLRMGVTLSHRGGALKRLLQIGKIALPRSFGNGRQYTSWIDINDMLAAILHCLVCPEIRGPINIVSPQPVRNEELLATIAQIKKRPLLPRVPASFLTFLYGEMAREIALANCHVSSKKLVESGFCFQYPELKKSLKIQLGRYR</sequence>
<dbReference type="Gene3D" id="3.30.530.20">
    <property type="match status" value="1"/>
</dbReference>
<dbReference type="PANTHER" id="PTHR11092:SF0">
    <property type="entry name" value="EPIMERASE FAMILY PROTEIN SDR39U1"/>
    <property type="match status" value="1"/>
</dbReference>
<feature type="domain" description="NAD-dependent epimerase/dehydratase" evidence="3">
    <location>
        <begin position="163"/>
        <end position="370"/>
    </location>
</feature>
<dbReference type="PANTHER" id="PTHR11092">
    <property type="entry name" value="SUGAR NUCLEOTIDE EPIMERASE RELATED"/>
    <property type="match status" value="1"/>
</dbReference>
<dbReference type="InterPro" id="IPR036291">
    <property type="entry name" value="NAD(P)-bd_dom_sf"/>
</dbReference>
<dbReference type="InterPro" id="IPR005031">
    <property type="entry name" value="COQ10_START"/>
</dbReference>
<dbReference type="RefSeq" id="WP_011188496.1">
    <property type="nucleotide sequence ID" value="NC_006138.1"/>
</dbReference>
<dbReference type="Pfam" id="PF03364">
    <property type="entry name" value="Polyketide_cyc"/>
    <property type="match status" value="1"/>
</dbReference>
<dbReference type="HOGENOM" id="CLU_047373_4_0_7"/>
<dbReference type="InterPro" id="IPR010099">
    <property type="entry name" value="SDR39U1"/>
</dbReference>
<dbReference type="KEGG" id="dps:DP1255"/>
<dbReference type="Pfam" id="PF08338">
    <property type="entry name" value="DUF1731"/>
    <property type="match status" value="1"/>
</dbReference>